<feature type="non-terminal residue" evidence="2">
    <location>
        <position position="1"/>
    </location>
</feature>
<evidence type="ECO:0000259" key="1">
    <source>
        <dbReference type="Pfam" id="PF03101"/>
    </source>
</evidence>
<dbReference type="PANTHER" id="PTHR46328:SF33">
    <property type="entry name" value="FAR1 DNA-BINDING DOMAIN PROTEIN"/>
    <property type="match status" value="1"/>
</dbReference>
<dbReference type="Proteomes" id="UP000075243">
    <property type="component" value="Chromosome 9"/>
</dbReference>
<evidence type="ECO:0000313" key="2">
    <source>
        <dbReference type="EMBL" id="KYP60832.1"/>
    </source>
</evidence>
<protein>
    <submittedName>
        <fullName evidence="2">Protein FAR1-RELATED SEQUENCE 5</fullName>
    </submittedName>
</protein>
<dbReference type="Pfam" id="PF03101">
    <property type="entry name" value="FAR1"/>
    <property type="match status" value="1"/>
</dbReference>
<name>A0A151T191_CAJCA</name>
<dbReference type="InterPro" id="IPR004330">
    <property type="entry name" value="FAR1_DNA_bnd_dom"/>
</dbReference>
<dbReference type="OMA" id="HLIRCER"/>
<evidence type="ECO:0000313" key="3">
    <source>
        <dbReference type="Proteomes" id="UP000075243"/>
    </source>
</evidence>
<gene>
    <name evidence="2" type="ORF">KK1_023246</name>
</gene>
<dbReference type="EMBL" id="CM003611">
    <property type="protein sequence ID" value="KYP60832.1"/>
    <property type="molecule type" value="Genomic_DNA"/>
</dbReference>
<keyword evidence="3" id="KW-1185">Reference proteome</keyword>
<dbReference type="Gramene" id="C.cajan_22583.t">
    <property type="protein sequence ID" value="C.cajan_22583.t.cds1"/>
    <property type="gene ID" value="C.cajan_22583"/>
</dbReference>
<dbReference type="STRING" id="3821.A0A151T191"/>
<reference evidence="2 3" key="1">
    <citation type="journal article" date="2012" name="Nat. Biotechnol.">
        <title>Draft genome sequence of pigeonpea (Cajanus cajan), an orphan legume crop of resource-poor farmers.</title>
        <authorList>
            <person name="Varshney R.K."/>
            <person name="Chen W."/>
            <person name="Li Y."/>
            <person name="Bharti A.K."/>
            <person name="Saxena R.K."/>
            <person name="Schlueter J.A."/>
            <person name="Donoghue M.T."/>
            <person name="Azam S."/>
            <person name="Fan G."/>
            <person name="Whaley A.M."/>
            <person name="Farmer A.D."/>
            <person name="Sheridan J."/>
            <person name="Iwata A."/>
            <person name="Tuteja R."/>
            <person name="Penmetsa R.V."/>
            <person name="Wu W."/>
            <person name="Upadhyaya H.D."/>
            <person name="Yang S.P."/>
            <person name="Shah T."/>
            <person name="Saxena K.B."/>
            <person name="Michael T."/>
            <person name="McCombie W.R."/>
            <person name="Yang B."/>
            <person name="Zhang G."/>
            <person name="Yang H."/>
            <person name="Wang J."/>
            <person name="Spillane C."/>
            <person name="Cook D.R."/>
            <person name="May G.D."/>
            <person name="Xu X."/>
            <person name="Jackson S.A."/>
        </authorList>
    </citation>
    <scope>NUCLEOTIDE SEQUENCE [LARGE SCALE GENOMIC DNA]</scope>
    <source>
        <strain evidence="3">cv. Asha</strain>
    </source>
</reference>
<dbReference type="AlphaFoldDB" id="A0A151T191"/>
<feature type="domain" description="FAR1" evidence="1">
    <location>
        <begin position="12"/>
        <end position="89"/>
    </location>
</feature>
<organism evidence="2 3">
    <name type="scientific">Cajanus cajan</name>
    <name type="common">Pigeon pea</name>
    <name type="synonym">Cajanus indicus</name>
    <dbReference type="NCBI Taxonomy" id="3821"/>
    <lineage>
        <taxon>Eukaryota</taxon>
        <taxon>Viridiplantae</taxon>
        <taxon>Streptophyta</taxon>
        <taxon>Embryophyta</taxon>
        <taxon>Tracheophyta</taxon>
        <taxon>Spermatophyta</taxon>
        <taxon>Magnoliopsida</taxon>
        <taxon>eudicotyledons</taxon>
        <taxon>Gunneridae</taxon>
        <taxon>Pentapetalae</taxon>
        <taxon>rosids</taxon>
        <taxon>fabids</taxon>
        <taxon>Fabales</taxon>
        <taxon>Fabaceae</taxon>
        <taxon>Papilionoideae</taxon>
        <taxon>50 kb inversion clade</taxon>
        <taxon>NPAAA clade</taxon>
        <taxon>indigoferoid/millettioid clade</taxon>
        <taxon>Phaseoleae</taxon>
        <taxon>Cajanus</taxon>
    </lineage>
</organism>
<accession>A0A151T191</accession>
<sequence length="95" mass="11549">GLEFGSEDHAFEFYNAYARCHGFVIRKDDIHRDIKGDVIKRLFVCDREGLRNKKHYLRVDRKRDHRPITRTNCQAKLRVYLDYKTSKWRDHLRNA</sequence>
<dbReference type="PANTHER" id="PTHR46328">
    <property type="entry name" value="FAR-RED IMPAIRED RESPONSIVE (FAR1) FAMILY PROTEIN-RELATED"/>
    <property type="match status" value="1"/>
</dbReference>
<proteinExistence type="predicted"/>